<proteinExistence type="predicted"/>
<dbReference type="PATRIC" id="fig|1453497.3.peg.201"/>
<comment type="caution">
    <text evidence="1">The sequence shown here is derived from an EMBL/GenBank/DDBJ whole genome shotgun (WGS) entry which is preliminary data.</text>
</comment>
<name>A0A176K0X4_9BACT</name>
<dbReference type="AlphaFoldDB" id="A0A176K0X4"/>
<accession>A0A176K0X4</accession>
<sequence length="275" mass="30446">MKRITTITTLLLLVLSLTLFGETYLSLIDESWKTEVTFPLSKKLNWGIAMGNTAPRIGILYTENWADYSTGFFKVKTRDGSFSLGLYFGEGISVSTTLIQGSYSPPIYSQSFNKIQLASDGKFHRFSYGNYRVPLGKWSLGANMLSIKDESTKVNYLKAYVFVKDFNRSFRLSLNGGILNLGVDLATIGSLGELGYGGGVCYDFSKRAPGLSAHWVFPVSLESGNFTGEIKMFVKTDGVNTKLSFRTPGGKNLLIFGLGFENFTLDEFFLGLMVN</sequence>
<dbReference type="EMBL" id="JFHK01000015">
    <property type="protein sequence ID" value="OAA30115.1"/>
    <property type="molecule type" value="Genomic_DNA"/>
</dbReference>
<dbReference type="STRING" id="1453497.AT15_00955"/>
<dbReference type="OrthoDB" id="45402at2"/>
<reference evidence="1 2" key="1">
    <citation type="submission" date="2014-02" db="EMBL/GenBank/DDBJ databases">
        <title>Kosmotoga genome sequencing.</title>
        <authorList>
            <person name="Pollo S.M."/>
            <person name="Charchuk R."/>
            <person name="Nesbo C.L."/>
        </authorList>
    </citation>
    <scope>NUCLEOTIDE SEQUENCE [LARGE SCALE GENOMIC DNA]</scope>
    <source>
        <strain evidence="1 2">S304</strain>
    </source>
</reference>
<gene>
    <name evidence="1" type="ORF">AT15_00955</name>
</gene>
<evidence type="ECO:0000313" key="2">
    <source>
        <dbReference type="Proteomes" id="UP000077339"/>
    </source>
</evidence>
<protein>
    <submittedName>
        <fullName evidence="1">Uncharacterized protein</fullName>
    </submittedName>
</protein>
<dbReference type="RefSeq" id="WP_068347806.1">
    <property type="nucleotide sequence ID" value="NZ_JFHK01000015.1"/>
</dbReference>
<dbReference type="Proteomes" id="UP000077339">
    <property type="component" value="Unassembled WGS sequence"/>
</dbReference>
<evidence type="ECO:0000313" key="1">
    <source>
        <dbReference type="EMBL" id="OAA30115.1"/>
    </source>
</evidence>
<organism evidence="1 2">
    <name type="scientific">Kosmotoga arenicorallina S304</name>
    <dbReference type="NCBI Taxonomy" id="1453497"/>
    <lineage>
        <taxon>Bacteria</taxon>
        <taxon>Thermotogati</taxon>
        <taxon>Thermotogota</taxon>
        <taxon>Thermotogae</taxon>
        <taxon>Kosmotogales</taxon>
        <taxon>Kosmotogaceae</taxon>
        <taxon>Kosmotoga</taxon>
    </lineage>
</organism>
<keyword evidence="2" id="KW-1185">Reference proteome</keyword>